<dbReference type="AlphaFoldDB" id="A0A409WI44"/>
<dbReference type="Proteomes" id="UP000283269">
    <property type="component" value="Unassembled WGS sequence"/>
</dbReference>
<organism evidence="7 8">
    <name type="scientific">Psilocybe cyanescens</name>
    <dbReference type="NCBI Taxonomy" id="93625"/>
    <lineage>
        <taxon>Eukaryota</taxon>
        <taxon>Fungi</taxon>
        <taxon>Dikarya</taxon>
        <taxon>Basidiomycota</taxon>
        <taxon>Agaricomycotina</taxon>
        <taxon>Agaricomycetes</taxon>
        <taxon>Agaricomycetidae</taxon>
        <taxon>Agaricales</taxon>
        <taxon>Agaricineae</taxon>
        <taxon>Strophariaceae</taxon>
        <taxon>Psilocybe</taxon>
    </lineage>
</organism>
<evidence type="ECO:0000259" key="6">
    <source>
        <dbReference type="Pfam" id="PF02301"/>
    </source>
</evidence>
<dbReference type="Gene3D" id="3.30.900.10">
    <property type="entry name" value="HORMA domain"/>
    <property type="match status" value="1"/>
</dbReference>
<name>A0A409WI44_PSICY</name>
<dbReference type="PANTHER" id="PTHR48225">
    <property type="entry name" value="HORMA DOMAIN-CONTAINING PROTEIN 1"/>
    <property type="match status" value="1"/>
</dbReference>
<reference evidence="7 8" key="1">
    <citation type="journal article" date="2018" name="Evol. Lett.">
        <title>Horizontal gene cluster transfer increased hallucinogenic mushroom diversity.</title>
        <authorList>
            <person name="Reynolds H.T."/>
            <person name="Vijayakumar V."/>
            <person name="Gluck-Thaler E."/>
            <person name="Korotkin H.B."/>
            <person name="Matheny P.B."/>
            <person name="Slot J.C."/>
        </authorList>
    </citation>
    <scope>NUCLEOTIDE SEQUENCE [LARGE SCALE GENOMIC DNA]</scope>
    <source>
        <strain evidence="7 8">2631</strain>
    </source>
</reference>
<comment type="caution">
    <text evidence="7">The sequence shown here is derived from an EMBL/GenBank/DDBJ whole genome shotgun (WGS) entry which is preliminary data.</text>
</comment>
<dbReference type="PANTHER" id="PTHR48225:SF7">
    <property type="entry name" value="MEIOSIS-SPECIFIC PROTEIN HOP1"/>
    <property type="match status" value="1"/>
</dbReference>
<keyword evidence="8" id="KW-1185">Reference proteome</keyword>
<evidence type="ECO:0000256" key="1">
    <source>
        <dbReference type="ARBA" id="ARBA00004123"/>
    </source>
</evidence>
<evidence type="ECO:0000313" key="8">
    <source>
        <dbReference type="Proteomes" id="UP000283269"/>
    </source>
</evidence>
<dbReference type="InterPro" id="IPR051294">
    <property type="entry name" value="HORMA_MeioticProgression"/>
</dbReference>
<keyword evidence="5" id="KW-0469">Meiosis</keyword>
<dbReference type="Pfam" id="PF02301">
    <property type="entry name" value="HORMA"/>
    <property type="match status" value="2"/>
</dbReference>
<evidence type="ECO:0000256" key="5">
    <source>
        <dbReference type="ARBA" id="ARBA00023254"/>
    </source>
</evidence>
<dbReference type="InParanoid" id="A0A409WI44"/>
<comment type="subcellular location">
    <subcellularLocation>
        <location evidence="2">Chromosome</location>
    </subcellularLocation>
    <subcellularLocation>
        <location evidence="1">Nucleus</location>
    </subcellularLocation>
</comment>
<dbReference type="EMBL" id="NHYD01003425">
    <property type="protein sequence ID" value="PPQ78187.1"/>
    <property type="molecule type" value="Genomic_DNA"/>
</dbReference>
<dbReference type="OrthoDB" id="1928087at2759"/>
<evidence type="ECO:0000256" key="4">
    <source>
        <dbReference type="ARBA" id="ARBA00023242"/>
    </source>
</evidence>
<proteinExistence type="predicted"/>
<evidence type="ECO:0000256" key="3">
    <source>
        <dbReference type="ARBA" id="ARBA00022454"/>
    </source>
</evidence>
<dbReference type="GO" id="GO:0005694">
    <property type="term" value="C:chromosome"/>
    <property type="evidence" value="ECO:0007669"/>
    <property type="project" value="UniProtKB-SubCell"/>
</dbReference>
<protein>
    <recommendedName>
        <fullName evidence="6">HORMA domain-containing protein</fullName>
    </recommendedName>
</protein>
<dbReference type="InterPro" id="IPR036570">
    <property type="entry name" value="HORMA_dom_sf"/>
</dbReference>
<feature type="domain" description="HORMA" evidence="6">
    <location>
        <begin position="131"/>
        <end position="182"/>
    </location>
</feature>
<sequence length="508" mass="57109">MQTQHLRMQTQSISQTQSLAAVQTLLRAGLGSITFLRSFPLAHRSPCLLIIHAGTCFLKKTSHQVYRLMYPPTLSPDPSFAGHFTSIDGSDHESSEWSLSQTDGSFEGNTSHRIVNSFKTMTSTQELDSHDYWTNQLRVTQTIARGYTDEGDKILNYLHKEYGIFDALDKRYLRSFIFAIYLYCRGLYLQLQGVPGSHSTRFLTLNIRSVKYHTILGSDIVVPVMSLADGLGSSTRRNVEDPVTKAIKNGKPPTLKDVKNSVKVTSVADRRRHVENTNSSHASHGFAAHKERRFATFKVFYTEDTPPDYEPPNFQAGDVDKDRWYFMTHDLDEIPERCSIGKFNAGHHSVKLSVTSIASYLPSSTVHDNATFSGITSQPGRQALTPVQEADIRNNQAKKQLEDAEHRNLLWAVEELGDEDADGEDDPDYTKDAYGQCVPVGIRNKTGQIEAIPEYGQTIEEHFSGLVEHIPKRLHEIVCQEVPKDVQIDETQPLLLTPEKKCSQISIP</sequence>
<dbReference type="GO" id="GO:0051598">
    <property type="term" value="P:meiotic recombination checkpoint signaling"/>
    <property type="evidence" value="ECO:0007669"/>
    <property type="project" value="TreeGrafter"/>
</dbReference>
<dbReference type="InterPro" id="IPR003511">
    <property type="entry name" value="HORMA_dom"/>
</dbReference>
<evidence type="ECO:0000313" key="7">
    <source>
        <dbReference type="EMBL" id="PPQ78187.1"/>
    </source>
</evidence>
<dbReference type="GO" id="GO:0007130">
    <property type="term" value="P:synaptonemal complex assembly"/>
    <property type="evidence" value="ECO:0007669"/>
    <property type="project" value="TreeGrafter"/>
</dbReference>
<keyword evidence="3" id="KW-0158">Chromosome</keyword>
<accession>A0A409WI44</accession>
<dbReference type="STRING" id="93625.A0A409WI44"/>
<gene>
    <name evidence="7" type="ORF">CVT25_015520</name>
</gene>
<feature type="domain" description="HORMA" evidence="6">
    <location>
        <begin position="287"/>
        <end position="348"/>
    </location>
</feature>
<evidence type="ECO:0000256" key="2">
    <source>
        <dbReference type="ARBA" id="ARBA00004286"/>
    </source>
</evidence>
<keyword evidence="4" id="KW-0539">Nucleus</keyword>
<dbReference type="GO" id="GO:0005634">
    <property type="term" value="C:nucleus"/>
    <property type="evidence" value="ECO:0007669"/>
    <property type="project" value="UniProtKB-SubCell"/>
</dbReference>